<dbReference type="EMBL" id="CABVLU010000001">
    <property type="protein sequence ID" value="VVT46290.1"/>
    <property type="molecule type" value="Genomic_DNA"/>
</dbReference>
<reference evidence="12 13" key="1">
    <citation type="submission" date="2019-09" db="EMBL/GenBank/DDBJ databases">
        <authorList>
            <person name="Brejova B."/>
        </authorList>
    </citation>
    <scope>NUCLEOTIDE SEQUENCE [LARGE SCALE GENOMIC DNA]</scope>
</reference>
<feature type="compositionally biased region" description="Acidic residues" evidence="9">
    <location>
        <begin position="611"/>
        <end position="631"/>
    </location>
</feature>
<evidence type="ECO:0000256" key="2">
    <source>
        <dbReference type="ARBA" id="ARBA00022448"/>
    </source>
</evidence>
<evidence type="ECO:0000256" key="8">
    <source>
        <dbReference type="RuleBase" id="RU003857"/>
    </source>
</evidence>
<evidence type="ECO:0000259" key="11">
    <source>
        <dbReference type="Pfam" id="PF07885"/>
    </source>
</evidence>
<evidence type="ECO:0000256" key="7">
    <source>
        <dbReference type="ARBA" id="ARBA00023303"/>
    </source>
</evidence>
<keyword evidence="3 8" id="KW-0812">Transmembrane</keyword>
<dbReference type="RefSeq" id="XP_031851754.1">
    <property type="nucleotide sequence ID" value="XM_031995863.1"/>
</dbReference>
<feature type="transmembrane region" description="Helical" evidence="10">
    <location>
        <begin position="353"/>
        <end position="371"/>
    </location>
</feature>
<dbReference type="PRINTS" id="PR01333">
    <property type="entry name" value="2POREKCHANEL"/>
</dbReference>
<comment type="subcellular location">
    <subcellularLocation>
        <location evidence="1">Membrane</location>
        <topology evidence="1">Multi-pass membrane protein</topology>
    </subcellularLocation>
</comment>
<feature type="region of interest" description="Disordered" evidence="9">
    <location>
        <begin position="555"/>
        <end position="668"/>
    </location>
</feature>
<dbReference type="InterPro" id="IPR003280">
    <property type="entry name" value="2pore_dom_K_chnl"/>
</dbReference>
<organism evidence="12 13">
    <name type="scientific">Magnusiomyces paraingens</name>
    <dbReference type="NCBI Taxonomy" id="2606893"/>
    <lineage>
        <taxon>Eukaryota</taxon>
        <taxon>Fungi</taxon>
        <taxon>Dikarya</taxon>
        <taxon>Ascomycota</taxon>
        <taxon>Saccharomycotina</taxon>
        <taxon>Dipodascomycetes</taxon>
        <taxon>Dipodascales</taxon>
        <taxon>Dipodascaceae</taxon>
        <taxon>Magnusiomyces</taxon>
    </lineage>
</organism>
<feature type="compositionally biased region" description="Basic and acidic residues" evidence="9">
    <location>
        <begin position="797"/>
        <end position="813"/>
    </location>
</feature>
<feature type="transmembrane region" description="Helical" evidence="10">
    <location>
        <begin position="32"/>
        <end position="62"/>
    </location>
</feature>
<dbReference type="PANTHER" id="PTHR11003">
    <property type="entry name" value="POTASSIUM CHANNEL, SUBFAMILY K"/>
    <property type="match status" value="1"/>
</dbReference>
<feature type="transmembrane region" description="Helical" evidence="10">
    <location>
        <begin position="82"/>
        <end position="105"/>
    </location>
</feature>
<dbReference type="OrthoDB" id="297496at2759"/>
<keyword evidence="7 8" id="KW-0407">Ion channel</keyword>
<proteinExistence type="inferred from homology"/>
<dbReference type="Proteomes" id="UP000398389">
    <property type="component" value="Unassembled WGS sequence"/>
</dbReference>
<feature type="transmembrane region" description="Helical" evidence="10">
    <location>
        <begin position="149"/>
        <end position="171"/>
    </location>
</feature>
<feature type="transmembrane region" description="Helical" evidence="10">
    <location>
        <begin position="326"/>
        <end position="347"/>
    </location>
</feature>
<evidence type="ECO:0000256" key="1">
    <source>
        <dbReference type="ARBA" id="ARBA00004141"/>
    </source>
</evidence>
<evidence type="ECO:0000256" key="5">
    <source>
        <dbReference type="ARBA" id="ARBA00023065"/>
    </source>
</evidence>
<feature type="compositionally biased region" description="Low complexity" evidence="9">
    <location>
        <begin position="814"/>
        <end position="852"/>
    </location>
</feature>
<dbReference type="GO" id="GO:0030322">
    <property type="term" value="P:stabilization of membrane potential"/>
    <property type="evidence" value="ECO:0007669"/>
    <property type="project" value="TreeGrafter"/>
</dbReference>
<gene>
    <name evidence="12" type="ORF">SAPINGB_P001140</name>
</gene>
<evidence type="ECO:0000256" key="9">
    <source>
        <dbReference type="SAM" id="MobiDB-lite"/>
    </source>
</evidence>
<feature type="transmembrane region" description="Helical" evidence="10">
    <location>
        <begin position="248"/>
        <end position="269"/>
    </location>
</feature>
<feature type="compositionally biased region" description="Gly residues" evidence="9">
    <location>
        <begin position="645"/>
        <end position="658"/>
    </location>
</feature>
<dbReference type="SUPFAM" id="SSF81324">
    <property type="entry name" value="Voltage-gated potassium channels"/>
    <property type="match status" value="2"/>
</dbReference>
<dbReference type="InterPro" id="IPR013099">
    <property type="entry name" value="K_chnl_dom"/>
</dbReference>
<evidence type="ECO:0000313" key="12">
    <source>
        <dbReference type="EMBL" id="VVT46290.1"/>
    </source>
</evidence>
<feature type="transmembrane region" description="Helical" evidence="10">
    <location>
        <begin position="191"/>
        <end position="213"/>
    </location>
</feature>
<dbReference type="GO" id="GO:0005886">
    <property type="term" value="C:plasma membrane"/>
    <property type="evidence" value="ECO:0007669"/>
    <property type="project" value="TreeGrafter"/>
</dbReference>
<evidence type="ECO:0000256" key="4">
    <source>
        <dbReference type="ARBA" id="ARBA00022989"/>
    </source>
</evidence>
<dbReference type="Gene3D" id="1.10.287.70">
    <property type="match status" value="1"/>
</dbReference>
<dbReference type="GO" id="GO:0015271">
    <property type="term" value="F:outward rectifier potassium channel activity"/>
    <property type="evidence" value="ECO:0007669"/>
    <property type="project" value="TreeGrafter"/>
</dbReference>
<keyword evidence="4 10" id="KW-1133">Transmembrane helix</keyword>
<keyword evidence="13" id="KW-1185">Reference proteome</keyword>
<evidence type="ECO:0000256" key="10">
    <source>
        <dbReference type="SAM" id="Phobius"/>
    </source>
</evidence>
<dbReference type="GO" id="GO:0022841">
    <property type="term" value="F:potassium ion leak channel activity"/>
    <property type="evidence" value="ECO:0007669"/>
    <property type="project" value="TreeGrafter"/>
</dbReference>
<feature type="region of interest" description="Disordered" evidence="9">
    <location>
        <begin position="763"/>
        <end position="862"/>
    </location>
</feature>
<dbReference type="AlphaFoldDB" id="A0A5E8B467"/>
<feature type="region of interest" description="Disordered" evidence="9">
    <location>
        <begin position="493"/>
        <end position="514"/>
    </location>
</feature>
<keyword evidence="6 10" id="KW-0472">Membrane</keyword>
<protein>
    <recommendedName>
        <fullName evidence="11">Potassium channel domain-containing protein</fullName>
    </recommendedName>
</protein>
<feature type="transmembrane region" description="Helical" evidence="10">
    <location>
        <begin position="225"/>
        <end position="242"/>
    </location>
</feature>
<feature type="compositionally biased region" description="Basic and acidic residues" evidence="9">
    <location>
        <begin position="555"/>
        <end position="566"/>
    </location>
</feature>
<comment type="similarity">
    <text evidence="8">Belongs to the two pore domain potassium channel (TC 1.A.1.8) family.</text>
</comment>
<accession>A0A5E8B467</accession>
<evidence type="ECO:0000313" key="13">
    <source>
        <dbReference type="Proteomes" id="UP000398389"/>
    </source>
</evidence>
<dbReference type="GeneID" id="43579963"/>
<evidence type="ECO:0000256" key="6">
    <source>
        <dbReference type="ARBA" id="ARBA00023136"/>
    </source>
</evidence>
<keyword evidence="5 8" id="KW-0406">Ion transport</keyword>
<name>A0A5E8B467_9ASCO</name>
<dbReference type="PANTHER" id="PTHR11003:SF342">
    <property type="entry name" value="OUTWARD-RECTIFIER POTASSIUM CHANNEL TOK1"/>
    <property type="match status" value="1"/>
</dbReference>
<feature type="domain" description="Potassium channel" evidence="11">
    <location>
        <begin position="336"/>
        <end position="408"/>
    </location>
</feature>
<keyword evidence="2 8" id="KW-0813">Transport</keyword>
<feature type="transmembrane region" description="Helical" evidence="10">
    <location>
        <begin position="383"/>
        <end position="410"/>
    </location>
</feature>
<feature type="domain" description="Potassium channel" evidence="11">
    <location>
        <begin position="197"/>
        <end position="273"/>
    </location>
</feature>
<feature type="compositionally biased region" description="Acidic residues" evidence="9">
    <location>
        <begin position="595"/>
        <end position="604"/>
    </location>
</feature>
<dbReference type="Pfam" id="PF07885">
    <property type="entry name" value="Ion_trans_2"/>
    <property type="match status" value="2"/>
</dbReference>
<evidence type="ECO:0000256" key="3">
    <source>
        <dbReference type="ARBA" id="ARBA00022692"/>
    </source>
</evidence>
<sequence>MIFDENLPPQHSLNANIYTIKMLTRRPGSPYFTLWFMVSTFTPIMSACVGPLANMISIGAIVDPWRNDPSGSHKIPDSGWVLGLNIASLIIGFAANILLVLNFTGKLRYAIAQVGSTALWLMASIVLSATLIAAWCTGYFDGYERSGGFYLGCFTSGLYFVCFCLLAVNYGGYLLGEYDATFNLDQSQRGLMIHTVMLGAWLCIGPGMFMHLVSSGPWDSYATSLYYTIILVTTIGLGDVLPKNNAGRALSLAYAFFGVLELGLIISWLRQFVLSNIGPTLFWHRLEQSRQKAKRALEEHNVILNGRQSFELISRLRSRCEIIQKLRSVFFTLGFYTIFWLMGALVFTYVEDWTYFISVYFAFLCLITIGFGDFAPETALGRAFFVVWSLSAVPMMTMLITSVGDAMFAIASHMDEFLSSVTGLKQQFYVAEDAMIEAHWFKRELDTARDEEEALEGLSRIYTPNGKIRQSLHRHLPKPHLQSRRSSKNYYKNYKNRHHNNNNNNNNNTRESHHTLREAVPEILRALSPGRTLRAISSIVSEDRIREDIEEEQREEQALRKEEHMRVHGRGSRSRNNSVLVGGDQIGRNERNQEEVEVEVEGDDNEGRGDNEEEVEEEEEEEDNEDNDENGNESLDRIQSQASPGTGGVGNHSGGDGGNDSSSSSDSEERMILNHIVMDAEEYRRESVRIVDMLLASINNDPNKVHSFEEWAAMYYLLGEDPMEPMLFLSDHSPLRFPLKEGNYMMNRVMRDLENRVDLSDEPVSLQLGGDSRAGSIRRRRPRSIVRSSRASQVSIHARDRSQSPRQVLEAEKPSSPVTRVSSSSPSSSSTSSSSSSSSSSNSSSSSSTSSSQRPESCPHCSGTCTCGCRLSSSAAGVPPHSTS</sequence>
<feature type="transmembrane region" description="Helical" evidence="10">
    <location>
        <begin position="117"/>
        <end position="137"/>
    </location>
</feature>